<evidence type="ECO:0000256" key="6">
    <source>
        <dbReference type="HAMAP-Rule" id="MF_01659"/>
    </source>
</evidence>
<dbReference type="SUPFAM" id="SSF52518">
    <property type="entry name" value="Thiamin diphosphate-binding fold (THDP-binding)"/>
    <property type="match status" value="2"/>
</dbReference>
<comment type="pathway">
    <text evidence="6">Quinol/quinone metabolism; 1,4-dihydroxy-2-naphthoate biosynthesis; 1,4-dihydroxy-2-naphthoate from chorismate: step 2/7.</text>
</comment>
<dbReference type="EMBL" id="LR134350">
    <property type="protein sequence ID" value="VEG29821.1"/>
    <property type="molecule type" value="Genomic_DNA"/>
</dbReference>
<comment type="function">
    <text evidence="6">Catalyzes the thiamine diphosphate-dependent decarboxylation of 2-oxoglutarate and the subsequent addition of the resulting succinic semialdehyde-thiamine pyrophosphate anion to isochorismate to yield 2-succinyl-5-enolpyruvyl-6-hydroxy-3-cyclohexene-1-carboxylate (SEPHCHC).</text>
</comment>
<dbReference type="NCBIfam" id="TIGR00173">
    <property type="entry name" value="menD"/>
    <property type="match status" value="1"/>
</dbReference>
<feature type="domain" description="Thiamine pyrophosphate enzyme N-terminal TPP-binding" evidence="9">
    <location>
        <begin position="41"/>
        <end position="163"/>
    </location>
</feature>
<keyword evidence="11" id="KW-1185">Reference proteome</keyword>
<dbReference type="Proteomes" id="UP000266895">
    <property type="component" value="Chromosome"/>
</dbReference>
<evidence type="ECO:0000313" key="10">
    <source>
        <dbReference type="EMBL" id="VEG29821.1"/>
    </source>
</evidence>
<dbReference type="Pfam" id="PF02775">
    <property type="entry name" value="TPP_enzyme_C"/>
    <property type="match status" value="1"/>
</dbReference>
<sequence length="673" mass="67574">MGACDGGGGTAAVSGAGESQAVGDPQDLARGSHDAPSLVAARTVVAALVAAGVREAVLSPGSRSAPLAYALAEAQDRGELGLRLVLDERSAGFTALGIARAHLLAAQGAPVSPVVVATTSGSAVANLHPAVLEADAAGVPLLVISADRPHELVGTGANQTTEQVGLFGTAPRLAVDLSADLIGLPPVGDASGAAALSGQVRRVVLAASGALSRDPGPAHLNLRLRPPLAPAPARSPAPEVVADLAARPGPRLGDPGALSARIARTSPPPSVGHDPSPVRSCDPGQRGVVVVGDCPDPVVGRLGRALAEHLSWPLLAEPTSGARGGVMALTRYAELLGTPQGARLLGLADRVLVLGHPSLTRSVSALLARTDLRIDVLADRARFTDLAGTARVVALDPRAAVRSGYEQAAVLVARSIEAVGADSDWVRQWHEAVAGLDPLTPEVDRPGPDHGSGPLSADAVVQAVWEAALEAGAGPLGDTTGDTTGDPAGDTEPDGLPAVLVLGSSMTVRRLDRLAALAAPRLPAPRAVANRGLAGIDGTLATATGVALGVGAPVRAVVGDLTFLHDAMSLGRGIHETEPDLQVIVLDDAGGAIFATLEYAGVPGAHRFDRLFTTPQTPRVDALARALGATVHSPEDLAGLRRVLAAPVSGLSVVHVRLGDRRGGATGADGLAG</sequence>
<dbReference type="AlphaFoldDB" id="A0A448HJD5"/>
<evidence type="ECO:0000313" key="11">
    <source>
        <dbReference type="Proteomes" id="UP000266895"/>
    </source>
</evidence>
<comment type="cofactor">
    <cofactor evidence="6">
        <name>Mg(2+)</name>
        <dbReference type="ChEBI" id="CHEBI:18420"/>
    </cofactor>
    <cofactor evidence="6">
        <name>Mn(2+)</name>
        <dbReference type="ChEBI" id="CHEBI:29035"/>
    </cofactor>
</comment>
<comment type="catalytic activity">
    <reaction evidence="6">
        <text>isochorismate + 2-oxoglutarate + H(+) = 5-enolpyruvoyl-6-hydroxy-2-succinyl-cyclohex-3-ene-1-carboxylate + CO2</text>
        <dbReference type="Rhea" id="RHEA:25593"/>
        <dbReference type="ChEBI" id="CHEBI:15378"/>
        <dbReference type="ChEBI" id="CHEBI:16526"/>
        <dbReference type="ChEBI" id="CHEBI:16810"/>
        <dbReference type="ChEBI" id="CHEBI:29780"/>
        <dbReference type="ChEBI" id="CHEBI:58818"/>
        <dbReference type="EC" id="2.2.1.9"/>
    </reaction>
</comment>
<dbReference type="UniPathway" id="UPA00079"/>
<protein>
    <recommendedName>
        <fullName evidence="6">2-succinyl-5-enolpyruvyl-6-hydroxy-3-cyclohexene-1-carboxylate synthase</fullName>
        <shortName evidence="6">SEPHCHC synthase</shortName>
        <ecNumber evidence="6">2.2.1.9</ecNumber>
    </recommendedName>
    <alternativeName>
        <fullName evidence="6">Menaquinone biosynthesis protein MenD</fullName>
    </alternativeName>
</protein>
<proteinExistence type="inferred from homology"/>
<dbReference type="Gene3D" id="3.40.50.970">
    <property type="match status" value="2"/>
</dbReference>
<comment type="cofactor">
    <cofactor evidence="6">
        <name>thiamine diphosphate</name>
        <dbReference type="ChEBI" id="CHEBI:58937"/>
    </cofactor>
    <text evidence="6">Binds 1 thiamine pyrophosphate per subunit.</text>
</comment>
<evidence type="ECO:0000256" key="1">
    <source>
        <dbReference type="ARBA" id="ARBA00022679"/>
    </source>
</evidence>
<keyword evidence="5 6" id="KW-0464">Manganese</keyword>
<evidence type="ECO:0000259" key="8">
    <source>
        <dbReference type="Pfam" id="PF02775"/>
    </source>
</evidence>
<dbReference type="Pfam" id="PF02776">
    <property type="entry name" value="TPP_enzyme_N"/>
    <property type="match status" value="1"/>
</dbReference>
<dbReference type="InterPro" id="IPR011766">
    <property type="entry name" value="TPP_enzyme_TPP-bd"/>
</dbReference>
<comment type="similarity">
    <text evidence="6">Belongs to the TPP enzyme family. MenD subfamily.</text>
</comment>
<feature type="region of interest" description="Disordered" evidence="7">
    <location>
        <begin position="1"/>
        <end position="33"/>
    </location>
</feature>
<keyword evidence="4 6" id="KW-0786">Thiamine pyrophosphate</keyword>
<dbReference type="EC" id="2.2.1.9" evidence="6"/>
<evidence type="ECO:0000256" key="7">
    <source>
        <dbReference type="SAM" id="MobiDB-lite"/>
    </source>
</evidence>
<keyword evidence="2 6" id="KW-0479">Metal-binding</keyword>
<evidence type="ECO:0000256" key="4">
    <source>
        <dbReference type="ARBA" id="ARBA00023052"/>
    </source>
</evidence>
<gene>
    <name evidence="6 10" type="primary">menD</name>
    <name evidence="10" type="ORF">NCTC11636_02290</name>
</gene>
<comment type="subunit">
    <text evidence="6">Homodimer.</text>
</comment>
<dbReference type="GO" id="GO:0030976">
    <property type="term" value="F:thiamine pyrophosphate binding"/>
    <property type="evidence" value="ECO:0007669"/>
    <property type="project" value="UniProtKB-UniRule"/>
</dbReference>
<accession>A0A448HJD5</accession>
<keyword evidence="1 6" id="KW-0808">Transferase</keyword>
<dbReference type="InterPro" id="IPR029061">
    <property type="entry name" value="THDP-binding"/>
</dbReference>
<dbReference type="InterPro" id="IPR012001">
    <property type="entry name" value="Thiamin_PyroP_enz_TPP-bd_dom"/>
</dbReference>
<feature type="compositionally biased region" description="Low complexity" evidence="7">
    <location>
        <begin position="472"/>
        <end position="490"/>
    </location>
</feature>
<dbReference type="PANTHER" id="PTHR42916">
    <property type="entry name" value="2-SUCCINYL-5-ENOLPYRUVYL-6-HYDROXY-3-CYCLOHEXENE-1-CARBOXYLATE SYNTHASE"/>
    <property type="match status" value="1"/>
</dbReference>
<keyword evidence="3 6" id="KW-0460">Magnesium</keyword>
<evidence type="ECO:0000256" key="3">
    <source>
        <dbReference type="ARBA" id="ARBA00022842"/>
    </source>
</evidence>
<dbReference type="UniPathway" id="UPA01057">
    <property type="reaction ID" value="UER00164"/>
</dbReference>
<evidence type="ECO:0000256" key="5">
    <source>
        <dbReference type="ARBA" id="ARBA00023211"/>
    </source>
</evidence>
<dbReference type="KEGG" id="ahw:NCTC11636_02290"/>
<name>A0A448HJD5_9ACTO</name>
<organism evidence="10 11">
    <name type="scientific">Actinomyces howellii</name>
    <dbReference type="NCBI Taxonomy" id="52771"/>
    <lineage>
        <taxon>Bacteria</taxon>
        <taxon>Bacillati</taxon>
        <taxon>Actinomycetota</taxon>
        <taxon>Actinomycetes</taxon>
        <taxon>Actinomycetales</taxon>
        <taxon>Actinomycetaceae</taxon>
        <taxon>Actinomyces</taxon>
    </lineage>
</organism>
<comment type="pathway">
    <text evidence="6">Quinol/quinone metabolism; menaquinone biosynthesis.</text>
</comment>
<dbReference type="GO" id="GO:0009234">
    <property type="term" value="P:menaquinone biosynthetic process"/>
    <property type="evidence" value="ECO:0007669"/>
    <property type="project" value="UniProtKB-UniRule"/>
</dbReference>
<evidence type="ECO:0000259" key="9">
    <source>
        <dbReference type="Pfam" id="PF02776"/>
    </source>
</evidence>
<feature type="region of interest" description="Disordered" evidence="7">
    <location>
        <begin position="472"/>
        <end position="491"/>
    </location>
</feature>
<feature type="domain" description="Thiamine pyrophosphate enzyme TPP-binding" evidence="8">
    <location>
        <begin position="523"/>
        <end position="655"/>
    </location>
</feature>
<dbReference type="GO" id="GO:0000287">
    <property type="term" value="F:magnesium ion binding"/>
    <property type="evidence" value="ECO:0007669"/>
    <property type="project" value="UniProtKB-UniRule"/>
</dbReference>
<feature type="region of interest" description="Disordered" evidence="7">
    <location>
        <begin position="246"/>
        <end position="282"/>
    </location>
</feature>
<dbReference type="InterPro" id="IPR004433">
    <property type="entry name" value="MenaQ_synth_MenD"/>
</dbReference>
<evidence type="ECO:0000256" key="2">
    <source>
        <dbReference type="ARBA" id="ARBA00022723"/>
    </source>
</evidence>
<reference evidence="10 11" key="1">
    <citation type="submission" date="2018-12" db="EMBL/GenBank/DDBJ databases">
        <authorList>
            <consortium name="Pathogen Informatics"/>
        </authorList>
    </citation>
    <scope>NUCLEOTIDE SEQUENCE [LARGE SCALE GENOMIC DNA]</scope>
    <source>
        <strain evidence="10 11">NCTC11636</strain>
    </source>
</reference>
<dbReference type="GO" id="GO:0030145">
    <property type="term" value="F:manganese ion binding"/>
    <property type="evidence" value="ECO:0007669"/>
    <property type="project" value="UniProtKB-UniRule"/>
</dbReference>
<keyword evidence="6" id="KW-0474">Menaquinone biosynthesis</keyword>
<dbReference type="Gene3D" id="3.40.50.1220">
    <property type="entry name" value="TPP-binding domain"/>
    <property type="match status" value="1"/>
</dbReference>
<dbReference type="HAMAP" id="MF_01659">
    <property type="entry name" value="MenD"/>
    <property type="match status" value="1"/>
</dbReference>
<feature type="compositionally biased region" description="Gly residues" evidence="7">
    <location>
        <begin position="1"/>
        <end position="10"/>
    </location>
</feature>
<dbReference type="PANTHER" id="PTHR42916:SF1">
    <property type="entry name" value="PROTEIN PHYLLO, CHLOROPLASTIC"/>
    <property type="match status" value="1"/>
</dbReference>
<dbReference type="GO" id="GO:0070204">
    <property type="term" value="F:2-succinyl-5-enolpyruvyl-6-hydroxy-3-cyclohexene-1-carboxylic-acid synthase activity"/>
    <property type="evidence" value="ECO:0007669"/>
    <property type="project" value="UniProtKB-UniRule"/>
</dbReference>